<dbReference type="InterPro" id="IPR025291">
    <property type="entry name" value="DUF4153"/>
</dbReference>
<protein>
    <recommendedName>
        <fullName evidence="4">DUF4153 domain-containing protein</fullName>
    </recommendedName>
</protein>
<proteinExistence type="predicted"/>
<keyword evidence="1" id="KW-1133">Transmembrane helix</keyword>
<dbReference type="AlphaFoldDB" id="A0A0G1XL13"/>
<feature type="transmembrane region" description="Helical" evidence="1">
    <location>
        <begin position="286"/>
        <end position="306"/>
    </location>
</feature>
<dbReference type="EMBL" id="LCRH01000055">
    <property type="protein sequence ID" value="KKW31581.1"/>
    <property type="molecule type" value="Genomic_DNA"/>
</dbReference>
<reference evidence="2 3" key="1">
    <citation type="journal article" date="2015" name="Nature">
        <title>rRNA introns, odd ribosomes, and small enigmatic genomes across a large radiation of phyla.</title>
        <authorList>
            <person name="Brown C.T."/>
            <person name="Hug L.A."/>
            <person name="Thomas B.C."/>
            <person name="Sharon I."/>
            <person name="Castelle C.J."/>
            <person name="Singh A."/>
            <person name="Wilkins M.J."/>
            <person name="Williams K.H."/>
            <person name="Banfield J.F."/>
        </authorList>
    </citation>
    <scope>NUCLEOTIDE SEQUENCE [LARGE SCALE GENOMIC DNA]</scope>
</reference>
<keyword evidence="1" id="KW-0812">Transmembrane</keyword>
<organism evidence="2 3">
    <name type="scientific">Candidatus Uhrbacteria bacterium GW2011_GWA2_52_8d</name>
    <dbReference type="NCBI Taxonomy" id="1618979"/>
    <lineage>
        <taxon>Bacteria</taxon>
        <taxon>Candidatus Uhriibacteriota</taxon>
    </lineage>
</organism>
<sequence>MKFTLVRSLYKGIERVIRRFPAAMLVCLAGTVLGIVSIHIDDSERLVNSILPLTLAAPLFVATVLFSEARKLSVKQSLLIHGSFGVALIGYFFLLPEPVDGFAVPYIRHVMWALGFILVLTFIPFVLQWGKETIQRFWQFNRGLVFTFLLTLFWVWAIQMGLSVALMAVDVLFDIGLNPDRFMEIWIVLVGLFAPLFFLHRLPENPHTVKVVDAYPKEVRLFSTFVLVPLVTIYFLILYAYTVRILVSFDWPSGQLAWMILGFSFVGVLAYVALYPLRETQKWVRYFGSGLFMAMIPQTGMLFWSLSFRLRDYGLLRLVLGVLSKFRNTRRSIVSRRSWNEMGC</sequence>
<feature type="transmembrane region" description="Helical" evidence="1">
    <location>
        <begin position="106"/>
        <end position="127"/>
    </location>
</feature>
<dbReference type="Pfam" id="PF13687">
    <property type="entry name" value="DUF4153"/>
    <property type="match status" value="1"/>
</dbReference>
<keyword evidence="1" id="KW-0472">Membrane</keyword>
<feature type="transmembrane region" description="Helical" evidence="1">
    <location>
        <begin position="46"/>
        <end position="66"/>
    </location>
</feature>
<name>A0A0G1XL13_9BACT</name>
<evidence type="ECO:0000256" key="1">
    <source>
        <dbReference type="SAM" id="Phobius"/>
    </source>
</evidence>
<feature type="transmembrane region" description="Helical" evidence="1">
    <location>
        <begin position="20"/>
        <end position="40"/>
    </location>
</feature>
<dbReference type="Proteomes" id="UP000034054">
    <property type="component" value="Unassembled WGS sequence"/>
</dbReference>
<evidence type="ECO:0008006" key="4">
    <source>
        <dbReference type="Google" id="ProtNLM"/>
    </source>
</evidence>
<evidence type="ECO:0000313" key="2">
    <source>
        <dbReference type="EMBL" id="KKW31581.1"/>
    </source>
</evidence>
<feature type="transmembrane region" description="Helical" evidence="1">
    <location>
        <begin position="181"/>
        <end position="200"/>
    </location>
</feature>
<gene>
    <name evidence="2" type="ORF">UY76_C0055G0004</name>
</gene>
<comment type="caution">
    <text evidence="2">The sequence shown here is derived from an EMBL/GenBank/DDBJ whole genome shotgun (WGS) entry which is preliminary data.</text>
</comment>
<evidence type="ECO:0000313" key="3">
    <source>
        <dbReference type="Proteomes" id="UP000034054"/>
    </source>
</evidence>
<feature type="transmembrane region" description="Helical" evidence="1">
    <location>
        <begin position="256"/>
        <end position="274"/>
    </location>
</feature>
<accession>A0A0G1XL13</accession>
<feature type="transmembrane region" description="Helical" evidence="1">
    <location>
        <begin position="221"/>
        <end position="241"/>
    </location>
</feature>
<feature type="transmembrane region" description="Helical" evidence="1">
    <location>
        <begin position="78"/>
        <end position="94"/>
    </location>
</feature>
<feature type="transmembrane region" description="Helical" evidence="1">
    <location>
        <begin position="148"/>
        <end position="169"/>
    </location>
</feature>